<keyword evidence="2" id="KW-1185">Reference proteome</keyword>
<name>A0A804QY71_MAIZE</name>
<evidence type="ECO:0000313" key="2">
    <source>
        <dbReference type="Proteomes" id="UP000007305"/>
    </source>
</evidence>
<protein>
    <submittedName>
        <fullName evidence="1">Uncharacterized protein</fullName>
    </submittedName>
</protein>
<proteinExistence type="predicted"/>
<dbReference type="Gramene" id="Zm00001eb375590_T001">
    <property type="protein sequence ID" value="Zm00001eb375590_P001"/>
    <property type="gene ID" value="Zm00001eb375590"/>
</dbReference>
<dbReference type="InParanoid" id="A0A804QY71"/>
<reference evidence="1" key="2">
    <citation type="submission" date="2019-07" db="EMBL/GenBank/DDBJ databases">
        <authorList>
            <person name="Seetharam A."/>
            <person name="Woodhouse M."/>
            <person name="Cannon E."/>
        </authorList>
    </citation>
    <scope>NUCLEOTIDE SEQUENCE [LARGE SCALE GENOMIC DNA]</scope>
    <source>
        <strain evidence="1">cv. B73</strain>
    </source>
</reference>
<organism evidence="1 2">
    <name type="scientific">Zea mays</name>
    <name type="common">Maize</name>
    <dbReference type="NCBI Taxonomy" id="4577"/>
    <lineage>
        <taxon>Eukaryota</taxon>
        <taxon>Viridiplantae</taxon>
        <taxon>Streptophyta</taxon>
        <taxon>Embryophyta</taxon>
        <taxon>Tracheophyta</taxon>
        <taxon>Spermatophyta</taxon>
        <taxon>Magnoliopsida</taxon>
        <taxon>Liliopsida</taxon>
        <taxon>Poales</taxon>
        <taxon>Poaceae</taxon>
        <taxon>PACMAD clade</taxon>
        <taxon>Panicoideae</taxon>
        <taxon>Andropogonodae</taxon>
        <taxon>Andropogoneae</taxon>
        <taxon>Tripsacinae</taxon>
        <taxon>Zea</taxon>
    </lineage>
</organism>
<sequence length="130" mass="14031">MSASTAPSCWRCFSGSISLLRGSASSLSRRAQKLGKARRGRLLVGVRSPPWHHRCVQRDATPVDAGAAAWMESGCAGGQVSRLCGHRRAIPRQIKLLRLDFDPSGCYVQLLRKASLGPGSNLQRLGYAIS</sequence>
<dbReference type="Proteomes" id="UP000007305">
    <property type="component" value="Chromosome 9"/>
</dbReference>
<accession>A0A804QY71</accession>
<evidence type="ECO:0000313" key="1">
    <source>
        <dbReference type="EnsemblPlants" id="Zm00001eb375590_P001"/>
    </source>
</evidence>
<reference evidence="2" key="1">
    <citation type="journal article" date="2009" name="Science">
        <title>The B73 maize genome: complexity, diversity, and dynamics.</title>
        <authorList>
            <person name="Schnable P.S."/>
            <person name="Ware D."/>
            <person name="Fulton R.S."/>
            <person name="Stein J.C."/>
            <person name="Wei F."/>
            <person name="Pasternak S."/>
            <person name="Liang C."/>
            <person name="Zhang J."/>
            <person name="Fulton L."/>
            <person name="Graves T.A."/>
            <person name="Minx P."/>
            <person name="Reily A.D."/>
            <person name="Courtney L."/>
            <person name="Kruchowski S.S."/>
            <person name="Tomlinson C."/>
            <person name="Strong C."/>
            <person name="Delehaunty K."/>
            <person name="Fronick C."/>
            <person name="Courtney B."/>
            <person name="Rock S.M."/>
            <person name="Belter E."/>
            <person name="Du F."/>
            <person name="Kim K."/>
            <person name="Abbott R.M."/>
            <person name="Cotton M."/>
            <person name="Levy A."/>
            <person name="Marchetto P."/>
            <person name="Ochoa K."/>
            <person name="Jackson S.M."/>
            <person name="Gillam B."/>
            <person name="Chen W."/>
            <person name="Yan L."/>
            <person name="Higginbotham J."/>
            <person name="Cardenas M."/>
            <person name="Waligorski J."/>
            <person name="Applebaum E."/>
            <person name="Phelps L."/>
            <person name="Falcone J."/>
            <person name="Kanchi K."/>
            <person name="Thane T."/>
            <person name="Scimone A."/>
            <person name="Thane N."/>
            <person name="Henke J."/>
            <person name="Wang T."/>
            <person name="Ruppert J."/>
            <person name="Shah N."/>
            <person name="Rotter K."/>
            <person name="Hodges J."/>
            <person name="Ingenthron E."/>
            <person name="Cordes M."/>
            <person name="Kohlberg S."/>
            <person name="Sgro J."/>
            <person name="Delgado B."/>
            <person name="Mead K."/>
            <person name="Chinwalla A."/>
            <person name="Leonard S."/>
            <person name="Crouse K."/>
            <person name="Collura K."/>
            <person name="Kudrna D."/>
            <person name="Currie J."/>
            <person name="He R."/>
            <person name="Angelova A."/>
            <person name="Rajasekar S."/>
            <person name="Mueller T."/>
            <person name="Lomeli R."/>
            <person name="Scara G."/>
            <person name="Ko A."/>
            <person name="Delaney K."/>
            <person name="Wissotski M."/>
            <person name="Lopez G."/>
            <person name="Campos D."/>
            <person name="Braidotti M."/>
            <person name="Ashley E."/>
            <person name="Golser W."/>
            <person name="Kim H."/>
            <person name="Lee S."/>
            <person name="Lin J."/>
            <person name="Dujmic Z."/>
            <person name="Kim W."/>
            <person name="Talag J."/>
            <person name="Zuccolo A."/>
            <person name="Fan C."/>
            <person name="Sebastian A."/>
            <person name="Kramer M."/>
            <person name="Spiegel L."/>
            <person name="Nascimento L."/>
            <person name="Zutavern T."/>
            <person name="Miller B."/>
            <person name="Ambroise C."/>
            <person name="Muller S."/>
            <person name="Spooner W."/>
            <person name="Narechania A."/>
            <person name="Ren L."/>
            <person name="Wei S."/>
            <person name="Kumari S."/>
            <person name="Faga B."/>
            <person name="Levy M.J."/>
            <person name="McMahan L."/>
            <person name="Van Buren P."/>
            <person name="Vaughn M.W."/>
            <person name="Ying K."/>
            <person name="Yeh C.-T."/>
            <person name="Emrich S.J."/>
            <person name="Jia Y."/>
            <person name="Kalyanaraman A."/>
            <person name="Hsia A.-P."/>
            <person name="Barbazuk W.B."/>
            <person name="Baucom R.S."/>
            <person name="Brutnell T.P."/>
            <person name="Carpita N.C."/>
            <person name="Chaparro C."/>
            <person name="Chia J.-M."/>
            <person name="Deragon J.-M."/>
            <person name="Estill J.C."/>
            <person name="Fu Y."/>
            <person name="Jeddeloh J.A."/>
            <person name="Han Y."/>
            <person name="Lee H."/>
            <person name="Li P."/>
            <person name="Lisch D.R."/>
            <person name="Liu S."/>
            <person name="Liu Z."/>
            <person name="Nagel D.H."/>
            <person name="McCann M.C."/>
            <person name="SanMiguel P."/>
            <person name="Myers A.M."/>
            <person name="Nettleton D."/>
            <person name="Nguyen J."/>
            <person name="Penning B.W."/>
            <person name="Ponnala L."/>
            <person name="Schneider K.L."/>
            <person name="Schwartz D.C."/>
            <person name="Sharma A."/>
            <person name="Soderlund C."/>
            <person name="Springer N.M."/>
            <person name="Sun Q."/>
            <person name="Wang H."/>
            <person name="Waterman M."/>
            <person name="Westerman R."/>
            <person name="Wolfgruber T.K."/>
            <person name="Yang L."/>
            <person name="Yu Y."/>
            <person name="Zhang L."/>
            <person name="Zhou S."/>
            <person name="Zhu Q."/>
            <person name="Bennetzen J.L."/>
            <person name="Dawe R.K."/>
            <person name="Jiang J."/>
            <person name="Jiang N."/>
            <person name="Presting G.G."/>
            <person name="Wessler S.R."/>
            <person name="Aluru S."/>
            <person name="Martienssen R.A."/>
            <person name="Clifton S.W."/>
            <person name="McCombie W.R."/>
            <person name="Wing R.A."/>
            <person name="Wilson R.K."/>
        </authorList>
    </citation>
    <scope>NUCLEOTIDE SEQUENCE [LARGE SCALE GENOMIC DNA]</scope>
    <source>
        <strain evidence="2">cv. B73</strain>
    </source>
</reference>
<reference evidence="1" key="3">
    <citation type="submission" date="2021-05" db="UniProtKB">
        <authorList>
            <consortium name="EnsemblPlants"/>
        </authorList>
    </citation>
    <scope>IDENTIFICATION</scope>
    <source>
        <strain evidence="1">cv. B73</strain>
    </source>
</reference>
<dbReference type="EnsemblPlants" id="Zm00001eb375590_T001">
    <property type="protein sequence ID" value="Zm00001eb375590_P001"/>
    <property type="gene ID" value="Zm00001eb375590"/>
</dbReference>
<dbReference type="AlphaFoldDB" id="A0A804QY71"/>